<evidence type="ECO:0000313" key="1">
    <source>
        <dbReference type="EMBL" id="EJK64100.1"/>
    </source>
</evidence>
<gene>
    <name evidence="1" type="ORF">THAOC_15197</name>
</gene>
<feature type="non-terminal residue" evidence="1">
    <location>
        <position position="1"/>
    </location>
</feature>
<accession>K0SFG1</accession>
<protein>
    <submittedName>
        <fullName evidence="1">Uncharacterized protein</fullName>
    </submittedName>
</protein>
<keyword evidence="2" id="KW-1185">Reference proteome</keyword>
<dbReference type="Proteomes" id="UP000266841">
    <property type="component" value="Unassembled WGS sequence"/>
</dbReference>
<evidence type="ECO:0000313" key="2">
    <source>
        <dbReference type="Proteomes" id="UP000266841"/>
    </source>
</evidence>
<name>K0SFG1_THAOC</name>
<dbReference type="AlphaFoldDB" id="K0SFG1"/>
<comment type="caution">
    <text evidence="1">The sequence shown here is derived from an EMBL/GenBank/DDBJ whole genome shotgun (WGS) entry which is preliminary data.</text>
</comment>
<sequence>AQTSEPTSPPSSLDPTAKVRDCYLIYVQNIPHHSP</sequence>
<proteinExistence type="predicted"/>
<dbReference type="EMBL" id="AGNL01017637">
    <property type="protein sequence ID" value="EJK64100.1"/>
    <property type="molecule type" value="Genomic_DNA"/>
</dbReference>
<organism evidence="1 2">
    <name type="scientific">Thalassiosira oceanica</name>
    <name type="common">Marine diatom</name>
    <dbReference type="NCBI Taxonomy" id="159749"/>
    <lineage>
        <taxon>Eukaryota</taxon>
        <taxon>Sar</taxon>
        <taxon>Stramenopiles</taxon>
        <taxon>Ochrophyta</taxon>
        <taxon>Bacillariophyta</taxon>
        <taxon>Coscinodiscophyceae</taxon>
        <taxon>Thalassiosirophycidae</taxon>
        <taxon>Thalassiosirales</taxon>
        <taxon>Thalassiosiraceae</taxon>
        <taxon>Thalassiosira</taxon>
    </lineage>
</organism>
<reference evidence="1 2" key="1">
    <citation type="journal article" date="2012" name="Genome Biol.">
        <title>Genome and low-iron response of an oceanic diatom adapted to chronic iron limitation.</title>
        <authorList>
            <person name="Lommer M."/>
            <person name="Specht M."/>
            <person name="Roy A.S."/>
            <person name="Kraemer L."/>
            <person name="Andreson R."/>
            <person name="Gutowska M.A."/>
            <person name="Wolf J."/>
            <person name="Bergner S.V."/>
            <person name="Schilhabel M.B."/>
            <person name="Klostermeier U.C."/>
            <person name="Beiko R.G."/>
            <person name="Rosenstiel P."/>
            <person name="Hippler M."/>
            <person name="Laroche J."/>
        </authorList>
    </citation>
    <scope>NUCLEOTIDE SEQUENCE [LARGE SCALE GENOMIC DNA]</scope>
    <source>
        <strain evidence="1 2">CCMP1005</strain>
    </source>
</reference>